<keyword evidence="1" id="KW-0812">Transmembrane</keyword>
<protein>
    <submittedName>
        <fullName evidence="2">Uncharacterized protein</fullName>
    </submittedName>
</protein>
<organism evidence="2 3">
    <name type="scientific">Candidatus Falkowbacteria bacterium CG10_big_fil_rev_8_21_14_0_10_44_15</name>
    <dbReference type="NCBI Taxonomy" id="1974569"/>
    <lineage>
        <taxon>Bacteria</taxon>
        <taxon>Candidatus Falkowiibacteriota</taxon>
    </lineage>
</organism>
<feature type="transmembrane region" description="Helical" evidence="1">
    <location>
        <begin position="7"/>
        <end position="28"/>
    </location>
</feature>
<gene>
    <name evidence="2" type="ORF">COU01_03850</name>
</gene>
<dbReference type="Proteomes" id="UP000228510">
    <property type="component" value="Unassembled WGS sequence"/>
</dbReference>
<evidence type="ECO:0000313" key="3">
    <source>
        <dbReference type="Proteomes" id="UP000228510"/>
    </source>
</evidence>
<accession>A0A2H0UZ10</accession>
<dbReference type="EMBL" id="PFAT01000050">
    <property type="protein sequence ID" value="PIR92047.1"/>
    <property type="molecule type" value="Genomic_DNA"/>
</dbReference>
<dbReference type="AlphaFoldDB" id="A0A2H0UZ10"/>
<comment type="caution">
    <text evidence="2">The sequence shown here is derived from an EMBL/GenBank/DDBJ whole genome shotgun (WGS) entry which is preliminary data.</text>
</comment>
<feature type="transmembrane region" description="Helical" evidence="1">
    <location>
        <begin position="77"/>
        <end position="94"/>
    </location>
</feature>
<name>A0A2H0UZ10_9BACT</name>
<evidence type="ECO:0000313" key="2">
    <source>
        <dbReference type="EMBL" id="PIR92047.1"/>
    </source>
</evidence>
<sequence length="125" mass="14231">MTLKTYLTIMLLATAICWAAWVVVINSIDPETTNLVGLLLFYASLFLAIVGASAILGFLVRFILLRQELVFRQVVRAFRQSFLFAAVIVASLILQSFQLFTWYNALFLIIGLTVLEFFLISYKRI</sequence>
<feature type="transmembrane region" description="Helical" evidence="1">
    <location>
        <begin position="100"/>
        <end position="122"/>
    </location>
</feature>
<feature type="transmembrane region" description="Helical" evidence="1">
    <location>
        <begin position="40"/>
        <end position="65"/>
    </location>
</feature>
<proteinExistence type="predicted"/>
<keyword evidence="1" id="KW-1133">Transmembrane helix</keyword>
<keyword evidence="1" id="KW-0472">Membrane</keyword>
<reference evidence="3" key="1">
    <citation type="submission" date="2017-09" db="EMBL/GenBank/DDBJ databases">
        <title>Depth-based differentiation of microbial function through sediment-hosted aquifers and enrichment of novel symbionts in the deep terrestrial subsurface.</title>
        <authorList>
            <person name="Probst A.J."/>
            <person name="Ladd B."/>
            <person name="Jarett J.K."/>
            <person name="Geller-Mcgrath D.E."/>
            <person name="Sieber C.M.K."/>
            <person name="Emerson J.B."/>
            <person name="Anantharaman K."/>
            <person name="Thomas B.C."/>
            <person name="Malmstrom R."/>
            <person name="Stieglmeier M."/>
            <person name="Klingl A."/>
            <person name="Woyke T."/>
            <person name="Ryan C.M."/>
            <person name="Banfield J.F."/>
        </authorList>
    </citation>
    <scope>NUCLEOTIDE SEQUENCE [LARGE SCALE GENOMIC DNA]</scope>
</reference>
<evidence type="ECO:0000256" key="1">
    <source>
        <dbReference type="SAM" id="Phobius"/>
    </source>
</evidence>